<feature type="transmembrane region" description="Helical" evidence="1">
    <location>
        <begin position="123"/>
        <end position="144"/>
    </location>
</feature>
<dbReference type="Proteomes" id="UP000249377">
    <property type="component" value="Unassembled WGS sequence"/>
</dbReference>
<dbReference type="InterPro" id="IPR016174">
    <property type="entry name" value="Di-haem_cyt_TM"/>
</dbReference>
<organism evidence="3 4">
    <name type="scientific">Hydrogeniiclostridium mannosilyticum</name>
    <dbReference type="NCBI Taxonomy" id="2764322"/>
    <lineage>
        <taxon>Bacteria</taxon>
        <taxon>Bacillati</taxon>
        <taxon>Bacillota</taxon>
        <taxon>Clostridia</taxon>
        <taxon>Eubacteriales</taxon>
        <taxon>Acutalibacteraceae</taxon>
        <taxon>Hydrogeniiclostridium</taxon>
    </lineage>
</organism>
<evidence type="ECO:0000256" key="1">
    <source>
        <dbReference type="SAM" id="Phobius"/>
    </source>
</evidence>
<reference evidence="3 4" key="1">
    <citation type="submission" date="2018-06" db="EMBL/GenBank/DDBJ databases">
        <title>Noncontiguous genome sequence of Ruminococcaceae bacterium ASD2818.</title>
        <authorList>
            <person name="Chaplin A.V."/>
            <person name="Sokolova S.R."/>
            <person name="Kochetkova T.O."/>
            <person name="Goltsov A.Y."/>
            <person name="Trofimov D.Y."/>
            <person name="Efimov B.A."/>
        </authorList>
    </citation>
    <scope>NUCLEOTIDE SEQUENCE [LARGE SCALE GENOMIC DNA]</scope>
    <source>
        <strain evidence="3 4">ASD2818</strain>
    </source>
</reference>
<dbReference type="GO" id="GO:0016020">
    <property type="term" value="C:membrane"/>
    <property type="evidence" value="ECO:0007669"/>
    <property type="project" value="InterPro"/>
</dbReference>
<dbReference type="SUPFAM" id="SSF81342">
    <property type="entry name" value="Transmembrane di-heme cytochromes"/>
    <property type="match status" value="1"/>
</dbReference>
<dbReference type="InterPro" id="IPR025517">
    <property type="entry name" value="DUF4405"/>
</dbReference>
<feature type="domain" description="Flavinylation-associated cytochrome" evidence="2">
    <location>
        <begin position="84"/>
        <end position="143"/>
    </location>
</feature>
<sequence length="247" mass="28500">MWTTCVGRRTVPLKPKMIFKMSIDFIMTVLLLCQMAYMLVGEAAHEWIGTVMLVLFVLHHILNVRWYRNLIKGKYTVLRMVQTIVNFLLLFSMIGLMVSGIIMSRTVFAFLSIDGGMGFARLLHMLAAYWGFILMSAHLGLHWSMVMGMVRKASKQTETSNLRTWVLRTLALLLCGVGVYAFLKNDLASYMFLKNQFVFFDMEQPLILFFSEYIAMMALWACIAYYAGRVFQKLRAQKNVRRTGGHE</sequence>
<keyword evidence="1" id="KW-0812">Transmembrane</keyword>
<feature type="transmembrane region" description="Helical" evidence="1">
    <location>
        <begin position="87"/>
        <end position="111"/>
    </location>
</feature>
<evidence type="ECO:0000259" key="2">
    <source>
        <dbReference type="Pfam" id="PF14358"/>
    </source>
</evidence>
<dbReference type="GO" id="GO:0022904">
    <property type="term" value="P:respiratory electron transport chain"/>
    <property type="evidence" value="ECO:0007669"/>
    <property type="project" value="InterPro"/>
</dbReference>
<feature type="transmembrane region" description="Helical" evidence="1">
    <location>
        <begin position="47"/>
        <end position="66"/>
    </location>
</feature>
<keyword evidence="1" id="KW-1133">Transmembrane helix</keyword>
<gene>
    <name evidence="3" type="ORF">DPQ25_01065</name>
</gene>
<evidence type="ECO:0000313" key="3">
    <source>
        <dbReference type="EMBL" id="RAQ30132.1"/>
    </source>
</evidence>
<comment type="caution">
    <text evidence="3">The sequence shown here is derived from an EMBL/GenBank/DDBJ whole genome shotgun (WGS) entry which is preliminary data.</text>
</comment>
<feature type="transmembrane region" description="Helical" evidence="1">
    <location>
        <begin position="21"/>
        <end position="41"/>
    </location>
</feature>
<dbReference type="EMBL" id="QLYR01000001">
    <property type="protein sequence ID" value="RAQ30132.1"/>
    <property type="molecule type" value="Genomic_DNA"/>
</dbReference>
<dbReference type="AlphaFoldDB" id="A0A328UH89"/>
<accession>A0A328UH89</accession>
<evidence type="ECO:0000313" key="4">
    <source>
        <dbReference type="Proteomes" id="UP000249377"/>
    </source>
</evidence>
<proteinExistence type="predicted"/>
<feature type="transmembrane region" description="Helical" evidence="1">
    <location>
        <begin position="206"/>
        <end position="228"/>
    </location>
</feature>
<protein>
    <recommendedName>
        <fullName evidence="2">Flavinylation-associated cytochrome domain-containing protein</fullName>
    </recommendedName>
</protein>
<feature type="transmembrane region" description="Helical" evidence="1">
    <location>
        <begin position="165"/>
        <end position="183"/>
    </location>
</feature>
<keyword evidence="1" id="KW-0472">Membrane</keyword>
<keyword evidence="4" id="KW-1185">Reference proteome</keyword>
<name>A0A328UH89_9FIRM</name>
<dbReference type="Pfam" id="PF14358">
    <property type="entry name" value="DUF4405"/>
    <property type="match status" value="1"/>
</dbReference>